<protein>
    <submittedName>
        <fullName evidence="2">Uncharacterized protein</fullName>
    </submittedName>
</protein>
<feature type="region of interest" description="Disordered" evidence="1">
    <location>
        <begin position="22"/>
        <end position="43"/>
    </location>
</feature>
<keyword evidence="3" id="KW-1185">Reference proteome</keyword>
<reference evidence="2 3" key="1">
    <citation type="submission" date="2019-05" db="EMBL/GenBank/DDBJ databases">
        <title>Emergence of the Ug99 lineage of the wheat stem rust pathogen through somatic hybridization.</title>
        <authorList>
            <person name="Li F."/>
            <person name="Upadhyaya N.M."/>
            <person name="Sperschneider J."/>
            <person name="Matny O."/>
            <person name="Nguyen-Phuc H."/>
            <person name="Mago R."/>
            <person name="Raley C."/>
            <person name="Miller M.E."/>
            <person name="Silverstein K.A.T."/>
            <person name="Henningsen E."/>
            <person name="Hirsch C.D."/>
            <person name="Visser B."/>
            <person name="Pretorius Z.A."/>
            <person name="Steffenson B.J."/>
            <person name="Schwessinger B."/>
            <person name="Dodds P.N."/>
            <person name="Figueroa M."/>
        </authorList>
    </citation>
    <scope>NUCLEOTIDE SEQUENCE [LARGE SCALE GENOMIC DNA]</scope>
    <source>
        <strain evidence="2">21-0</strain>
    </source>
</reference>
<sequence>MYNYQQQRGTLLVVVHLPAIPQPQPSQLQNRRREQNPRELTNRISPNTRIFVELVFKGPKKHVEYHRAMVWS</sequence>
<proteinExistence type="predicted"/>
<evidence type="ECO:0000313" key="3">
    <source>
        <dbReference type="Proteomes" id="UP000324748"/>
    </source>
</evidence>
<dbReference type="EMBL" id="VSWC01000015">
    <property type="protein sequence ID" value="KAA1112855.1"/>
    <property type="molecule type" value="Genomic_DNA"/>
</dbReference>
<comment type="caution">
    <text evidence="2">The sequence shown here is derived from an EMBL/GenBank/DDBJ whole genome shotgun (WGS) entry which is preliminary data.</text>
</comment>
<gene>
    <name evidence="2" type="ORF">PGT21_012857</name>
</gene>
<evidence type="ECO:0000313" key="2">
    <source>
        <dbReference type="EMBL" id="KAA1112855.1"/>
    </source>
</evidence>
<dbReference type="Proteomes" id="UP000324748">
    <property type="component" value="Unassembled WGS sequence"/>
</dbReference>
<evidence type="ECO:0000256" key="1">
    <source>
        <dbReference type="SAM" id="MobiDB-lite"/>
    </source>
</evidence>
<name>A0A5B0QIC8_PUCGR</name>
<feature type="compositionally biased region" description="Basic and acidic residues" evidence="1">
    <location>
        <begin position="31"/>
        <end position="41"/>
    </location>
</feature>
<organism evidence="2 3">
    <name type="scientific">Puccinia graminis f. sp. tritici</name>
    <dbReference type="NCBI Taxonomy" id="56615"/>
    <lineage>
        <taxon>Eukaryota</taxon>
        <taxon>Fungi</taxon>
        <taxon>Dikarya</taxon>
        <taxon>Basidiomycota</taxon>
        <taxon>Pucciniomycotina</taxon>
        <taxon>Pucciniomycetes</taxon>
        <taxon>Pucciniales</taxon>
        <taxon>Pucciniaceae</taxon>
        <taxon>Puccinia</taxon>
    </lineage>
</organism>
<dbReference type="AlphaFoldDB" id="A0A5B0QIC8"/>
<accession>A0A5B0QIC8</accession>